<gene>
    <name evidence="2" type="ORF">ACFOW6_16735</name>
</gene>
<evidence type="ECO:0000313" key="3">
    <source>
        <dbReference type="Proteomes" id="UP001595799"/>
    </source>
</evidence>
<dbReference type="Proteomes" id="UP001595799">
    <property type="component" value="Unassembled WGS sequence"/>
</dbReference>
<dbReference type="PANTHER" id="PTHR21198">
    <property type="entry name" value="GLUTAMATE RACEMASE"/>
    <property type="match status" value="1"/>
</dbReference>
<dbReference type="PANTHER" id="PTHR21198:SF2">
    <property type="entry name" value="GLUTAMATE RACEMASE"/>
    <property type="match status" value="1"/>
</dbReference>
<organism evidence="2 3">
    <name type="scientific">Fodinicurvata halophila</name>
    <dbReference type="NCBI Taxonomy" id="1419723"/>
    <lineage>
        <taxon>Bacteria</taxon>
        <taxon>Pseudomonadati</taxon>
        <taxon>Pseudomonadota</taxon>
        <taxon>Alphaproteobacteria</taxon>
        <taxon>Rhodospirillales</taxon>
        <taxon>Rhodovibrionaceae</taxon>
        <taxon>Fodinicurvata</taxon>
    </lineage>
</organism>
<dbReference type="RefSeq" id="WP_382423571.1">
    <property type="nucleotide sequence ID" value="NZ_JBHSCW010000011.1"/>
</dbReference>
<name>A0ABV8UPI3_9PROT</name>
<dbReference type="InterPro" id="IPR001920">
    <property type="entry name" value="Asp/Glu_race"/>
</dbReference>
<accession>A0ABV8UPI3</accession>
<proteinExistence type="predicted"/>
<sequence>MLILDSGIGGLSVLKEIRRALPQAEVIYLADTAAFPHSDQNEEALVERLAALLEVLLASGRPDLVLVTGSTASSLALPQLQARFDLPIMGCQPALETAVEMTQAGCIGLLETETTRRQPARRDWIERVAAGCRVVRVGARRLAGLAERRFRGLSMDRALLARESGALFSEPVAPKPDAVVLGSPHYWFLLEELRRLGPPDTLWIEPGMTTAQRVQDMASSLASTTLRRPLARRQPGSLHAAVRPGQEAGRERLCRLRARPRAGAGSPFLRRPAASRGAPGGRLMRLSRRCVPLSAGAVSTSVPLC</sequence>
<dbReference type="EMBL" id="JBHSCW010000011">
    <property type="protein sequence ID" value="MFC4353196.1"/>
    <property type="molecule type" value="Genomic_DNA"/>
</dbReference>
<keyword evidence="1" id="KW-0413">Isomerase</keyword>
<evidence type="ECO:0000313" key="2">
    <source>
        <dbReference type="EMBL" id="MFC4353196.1"/>
    </source>
</evidence>
<protein>
    <submittedName>
        <fullName evidence="2">Glutamate racemase</fullName>
    </submittedName>
</protein>
<evidence type="ECO:0000256" key="1">
    <source>
        <dbReference type="ARBA" id="ARBA00023235"/>
    </source>
</evidence>
<reference evidence="3" key="1">
    <citation type="journal article" date="2019" name="Int. J. Syst. Evol. Microbiol.">
        <title>The Global Catalogue of Microorganisms (GCM) 10K type strain sequencing project: providing services to taxonomists for standard genome sequencing and annotation.</title>
        <authorList>
            <consortium name="The Broad Institute Genomics Platform"/>
            <consortium name="The Broad Institute Genome Sequencing Center for Infectious Disease"/>
            <person name="Wu L."/>
            <person name="Ma J."/>
        </authorList>
    </citation>
    <scope>NUCLEOTIDE SEQUENCE [LARGE SCALE GENOMIC DNA]</scope>
    <source>
        <strain evidence="3">CECT 8472</strain>
    </source>
</reference>
<dbReference type="SUPFAM" id="SSF53681">
    <property type="entry name" value="Aspartate/glutamate racemase"/>
    <property type="match status" value="2"/>
</dbReference>
<keyword evidence="3" id="KW-1185">Reference proteome</keyword>
<comment type="caution">
    <text evidence="2">The sequence shown here is derived from an EMBL/GenBank/DDBJ whole genome shotgun (WGS) entry which is preliminary data.</text>
</comment>
<dbReference type="Gene3D" id="3.40.50.1860">
    <property type="match status" value="2"/>
</dbReference>